<dbReference type="EMBL" id="LXQA010771843">
    <property type="protein sequence ID" value="MCI70249.1"/>
    <property type="molecule type" value="Genomic_DNA"/>
</dbReference>
<feature type="compositionally biased region" description="Basic and acidic residues" evidence="1">
    <location>
        <begin position="15"/>
        <end position="29"/>
    </location>
</feature>
<dbReference type="Proteomes" id="UP000265520">
    <property type="component" value="Unassembled WGS sequence"/>
</dbReference>
<evidence type="ECO:0000256" key="1">
    <source>
        <dbReference type="SAM" id="MobiDB-lite"/>
    </source>
</evidence>
<dbReference type="AlphaFoldDB" id="A0A392U9R6"/>
<keyword evidence="3" id="KW-1185">Reference proteome</keyword>
<accession>A0A392U9R6</accession>
<comment type="caution">
    <text evidence="2">The sequence shown here is derived from an EMBL/GenBank/DDBJ whole genome shotgun (WGS) entry which is preliminary data.</text>
</comment>
<sequence length="29" mass="3480">QELGQEAQEEEEEFVSEKSLRAREFIDPR</sequence>
<feature type="region of interest" description="Disordered" evidence="1">
    <location>
        <begin position="1"/>
        <end position="29"/>
    </location>
</feature>
<organism evidence="2 3">
    <name type="scientific">Trifolium medium</name>
    <dbReference type="NCBI Taxonomy" id="97028"/>
    <lineage>
        <taxon>Eukaryota</taxon>
        <taxon>Viridiplantae</taxon>
        <taxon>Streptophyta</taxon>
        <taxon>Embryophyta</taxon>
        <taxon>Tracheophyta</taxon>
        <taxon>Spermatophyta</taxon>
        <taxon>Magnoliopsida</taxon>
        <taxon>eudicotyledons</taxon>
        <taxon>Gunneridae</taxon>
        <taxon>Pentapetalae</taxon>
        <taxon>rosids</taxon>
        <taxon>fabids</taxon>
        <taxon>Fabales</taxon>
        <taxon>Fabaceae</taxon>
        <taxon>Papilionoideae</taxon>
        <taxon>50 kb inversion clade</taxon>
        <taxon>NPAAA clade</taxon>
        <taxon>Hologalegina</taxon>
        <taxon>IRL clade</taxon>
        <taxon>Trifolieae</taxon>
        <taxon>Trifolium</taxon>
    </lineage>
</organism>
<feature type="non-terminal residue" evidence="2">
    <location>
        <position position="1"/>
    </location>
</feature>
<evidence type="ECO:0000313" key="2">
    <source>
        <dbReference type="EMBL" id="MCI70249.1"/>
    </source>
</evidence>
<protein>
    <submittedName>
        <fullName evidence="2">Uncharacterized protein</fullName>
    </submittedName>
</protein>
<reference evidence="2 3" key="1">
    <citation type="journal article" date="2018" name="Front. Plant Sci.">
        <title>Red Clover (Trifolium pratense) and Zigzag Clover (T. medium) - A Picture of Genomic Similarities and Differences.</title>
        <authorList>
            <person name="Dluhosova J."/>
            <person name="Istvanek J."/>
            <person name="Nedelnik J."/>
            <person name="Repkova J."/>
        </authorList>
    </citation>
    <scope>NUCLEOTIDE SEQUENCE [LARGE SCALE GENOMIC DNA]</scope>
    <source>
        <strain evidence="3">cv. 10/8</strain>
        <tissue evidence="2">Leaf</tissue>
    </source>
</reference>
<name>A0A392U9R6_9FABA</name>
<proteinExistence type="predicted"/>
<evidence type="ECO:0000313" key="3">
    <source>
        <dbReference type="Proteomes" id="UP000265520"/>
    </source>
</evidence>